<comment type="caution">
    <text evidence="1">The sequence shown here is derived from an EMBL/GenBank/DDBJ whole genome shotgun (WGS) entry which is preliminary data.</text>
</comment>
<evidence type="ECO:0000313" key="2">
    <source>
        <dbReference type="Proteomes" id="UP000299102"/>
    </source>
</evidence>
<reference evidence="1 2" key="1">
    <citation type="journal article" date="2019" name="Commun. Biol.">
        <title>The bagworm genome reveals a unique fibroin gene that provides high tensile strength.</title>
        <authorList>
            <person name="Kono N."/>
            <person name="Nakamura H."/>
            <person name="Ohtoshi R."/>
            <person name="Tomita M."/>
            <person name="Numata K."/>
            <person name="Arakawa K."/>
        </authorList>
    </citation>
    <scope>NUCLEOTIDE SEQUENCE [LARGE SCALE GENOMIC DNA]</scope>
</reference>
<dbReference type="AlphaFoldDB" id="A0A4C1XY76"/>
<proteinExistence type="predicted"/>
<accession>A0A4C1XY76</accession>
<sequence length="90" mass="10645">MYSFRRDKFAIKKKPRLLHFTRELREEVRCRTGNEDANVAKLGEYPFTHSHYKLKILNYISLRGFDVDRMLLIDVATEAVMMSRTNSFSA</sequence>
<dbReference type="EMBL" id="BGZK01000976">
    <property type="protein sequence ID" value="GBP67217.1"/>
    <property type="molecule type" value="Genomic_DNA"/>
</dbReference>
<protein>
    <submittedName>
        <fullName evidence="1">Uncharacterized protein</fullName>
    </submittedName>
</protein>
<organism evidence="1 2">
    <name type="scientific">Eumeta variegata</name>
    <name type="common">Bagworm moth</name>
    <name type="synonym">Eumeta japonica</name>
    <dbReference type="NCBI Taxonomy" id="151549"/>
    <lineage>
        <taxon>Eukaryota</taxon>
        <taxon>Metazoa</taxon>
        <taxon>Ecdysozoa</taxon>
        <taxon>Arthropoda</taxon>
        <taxon>Hexapoda</taxon>
        <taxon>Insecta</taxon>
        <taxon>Pterygota</taxon>
        <taxon>Neoptera</taxon>
        <taxon>Endopterygota</taxon>
        <taxon>Lepidoptera</taxon>
        <taxon>Glossata</taxon>
        <taxon>Ditrysia</taxon>
        <taxon>Tineoidea</taxon>
        <taxon>Psychidae</taxon>
        <taxon>Oiketicinae</taxon>
        <taxon>Eumeta</taxon>
    </lineage>
</organism>
<evidence type="ECO:0000313" key="1">
    <source>
        <dbReference type="EMBL" id="GBP67217.1"/>
    </source>
</evidence>
<name>A0A4C1XY76_EUMVA</name>
<dbReference type="Proteomes" id="UP000299102">
    <property type="component" value="Unassembled WGS sequence"/>
</dbReference>
<gene>
    <name evidence="1" type="ORF">EVAR_47778_1</name>
</gene>
<keyword evidence="2" id="KW-1185">Reference proteome</keyword>